<dbReference type="AlphaFoldDB" id="A0A840IIG9"/>
<name>A0A840IIG9_9ACTN</name>
<reference evidence="3 4" key="1">
    <citation type="submission" date="2020-08" db="EMBL/GenBank/DDBJ databases">
        <title>Genomic Encyclopedia of Archaeal and Bacterial Type Strains, Phase II (KMG-II): from individual species to whole genera.</title>
        <authorList>
            <person name="Goeker M."/>
        </authorList>
    </citation>
    <scope>NUCLEOTIDE SEQUENCE [LARGE SCALE GENOMIC DNA]</scope>
    <source>
        <strain evidence="3 4">DSM 23288</strain>
    </source>
</reference>
<evidence type="ECO:0000256" key="1">
    <source>
        <dbReference type="SAM" id="SignalP"/>
    </source>
</evidence>
<feature type="signal peptide" evidence="1">
    <location>
        <begin position="1"/>
        <end position="19"/>
    </location>
</feature>
<feature type="chain" id="PRO_5032721043" description="Glycoside-hydrolase family GH114 TIM-barrel domain-containing protein" evidence="1">
    <location>
        <begin position="20"/>
        <end position="242"/>
    </location>
</feature>
<dbReference type="InterPro" id="IPR013785">
    <property type="entry name" value="Aldolase_TIM"/>
</dbReference>
<comment type="caution">
    <text evidence="3">The sequence shown here is derived from an EMBL/GenBank/DDBJ whole genome shotgun (WGS) entry which is preliminary data.</text>
</comment>
<dbReference type="EMBL" id="JACHNU010000005">
    <property type="protein sequence ID" value="MBB4663963.1"/>
    <property type="molecule type" value="Genomic_DNA"/>
</dbReference>
<keyword evidence="1" id="KW-0732">Signal</keyword>
<dbReference type="Pfam" id="PF03537">
    <property type="entry name" value="Glyco_hydro_114"/>
    <property type="match status" value="1"/>
</dbReference>
<evidence type="ECO:0000313" key="4">
    <source>
        <dbReference type="Proteomes" id="UP000585272"/>
    </source>
</evidence>
<sequence>MALIALVLAALVVRPPADATWQWQLQGPIDRSVSARVYDVDGFETSAAEVARLHRDGRYVVCYISAGAWERWRPDRDRFPAATLGKGNGWPGERWLDVRRLRQLAPVLRARIAMCARKGFDAVEPDNVDGWTNDTGFPLTARDQLAFNRWLARTAHRFGLAVALKNDLEQARALQPSFDFAIVEQCFQYRECERTRPFLRAGKAVFDAEYALPPARFCAEARRLGINAIRKRLDLGAWRRTC</sequence>
<dbReference type="Proteomes" id="UP000585272">
    <property type="component" value="Unassembled WGS sequence"/>
</dbReference>
<dbReference type="InterPro" id="IPR004352">
    <property type="entry name" value="GH114_TIM-barrel"/>
</dbReference>
<dbReference type="Gene3D" id="3.20.20.70">
    <property type="entry name" value="Aldolase class I"/>
    <property type="match status" value="1"/>
</dbReference>
<protein>
    <recommendedName>
        <fullName evidence="2">Glycoside-hydrolase family GH114 TIM-barrel domain-containing protein</fullName>
    </recommendedName>
</protein>
<dbReference type="SUPFAM" id="SSF51445">
    <property type="entry name" value="(Trans)glycosidases"/>
    <property type="match status" value="1"/>
</dbReference>
<organism evidence="3 4">
    <name type="scientific">Conexibacter arvalis</name>
    <dbReference type="NCBI Taxonomy" id="912552"/>
    <lineage>
        <taxon>Bacteria</taxon>
        <taxon>Bacillati</taxon>
        <taxon>Actinomycetota</taxon>
        <taxon>Thermoleophilia</taxon>
        <taxon>Solirubrobacterales</taxon>
        <taxon>Conexibacteraceae</taxon>
        <taxon>Conexibacter</taxon>
    </lineage>
</organism>
<proteinExistence type="predicted"/>
<accession>A0A840IIG9</accession>
<keyword evidence="4" id="KW-1185">Reference proteome</keyword>
<gene>
    <name evidence="3" type="ORF">BDZ31_003564</name>
</gene>
<feature type="domain" description="Glycoside-hydrolase family GH114 TIM-barrel" evidence="2">
    <location>
        <begin position="20"/>
        <end position="238"/>
    </location>
</feature>
<evidence type="ECO:0000313" key="3">
    <source>
        <dbReference type="EMBL" id="MBB4663963.1"/>
    </source>
</evidence>
<dbReference type="PANTHER" id="PTHR35273:SF2">
    <property type="entry name" value="ALPHA-GALACTOSIDASE"/>
    <property type="match status" value="1"/>
</dbReference>
<evidence type="ECO:0000259" key="2">
    <source>
        <dbReference type="Pfam" id="PF03537"/>
    </source>
</evidence>
<dbReference type="PANTHER" id="PTHR35273">
    <property type="entry name" value="ALPHA-1,4 POLYGALACTOSAMINIDASE, PUTATIVE (AFU_ORTHOLOGUE AFUA_3G07890)-RELATED"/>
    <property type="match status" value="1"/>
</dbReference>
<dbReference type="InterPro" id="IPR017853">
    <property type="entry name" value="GH"/>
</dbReference>